<dbReference type="GeneID" id="75831512"/>
<keyword evidence="2" id="KW-1185">Reference proteome</keyword>
<organism evidence="1 2">
    <name type="scientific">Emericellopsis cladophorae</name>
    <dbReference type="NCBI Taxonomy" id="2686198"/>
    <lineage>
        <taxon>Eukaryota</taxon>
        <taxon>Fungi</taxon>
        <taxon>Dikarya</taxon>
        <taxon>Ascomycota</taxon>
        <taxon>Pezizomycotina</taxon>
        <taxon>Sordariomycetes</taxon>
        <taxon>Hypocreomycetidae</taxon>
        <taxon>Hypocreales</taxon>
        <taxon>Bionectriaceae</taxon>
        <taxon>Emericellopsis</taxon>
    </lineage>
</organism>
<evidence type="ECO:0000313" key="2">
    <source>
        <dbReference type="Proteomes" id="UP001055219"/>
    </source>
</evidence>
<comment type="caution">
    <text evidence="1">The sequence shown here is derived from an EMBL/GenBank/DDBJ whole genome shotgun (WGS) entry which is preliminary data.</text>
</comment>
<dbReference type="AlphaFoldDB" id="A0A9Q0B9K4"/>
<reference evidence="1" key="1">
    <citation type="journal article" date="2021" name="J Fungi (Basel)">
        <title>Genomic and Metabolomic Analyses of the Marine Fungus Emericellopsis cladophorae: Insights into Saltwater Adaptability Mechanisms and Its Biosynthetic Potential.</title>
        <authorList>
            <person name="Goncalves M.F.M."/>
            <person name="Hilario S."/>
            <person name="Van de Peer Y."/>
            <person name="Esteves A.C."/>
            <person name="Alves A."/>
        </authorList>
    </citation>
    <scope>NUCLEOTIDE SEQUENCE</scope>
    <source>
        <strain evidence="1">MUM 19.33</strain>
    </source>
</reference>
<dbReference type="RefSeq" id="XP_051359358.1">
    <property type="nucleotide sequence ID" value="XM_051509622.1"/>
</dbReference>
<evidence type="ECO:0000313" key="1">
    <source>
        <dbReference type="EMBL" id="KAI6778502.1"/>
    </source>
</evidence>
<reference evidence="1" key="2">
    <citation type="submission" date="2022-07" db="EMBL/GenBank/DDBJ databases">
        <authorList>
            <person name="Goncalves M.F.M."/>
            <person name="Hilario S."/>
            <person name="Van De Peer Y."/>
            <person name="Esteves A.C."/>
            <person name="Alves A."/>
        </authorList>
    </citation>
    <scope>NUCLEOTIDE SEQUENCE</scope>
    <source>
        <strain evidence="1">MUM 19.33</strain>
    </source>
</reference>
<gene>
    <name evidence="1" type="ORF">J7T54_005026</name>
</gene>
<proteinExistence type="predicted"/>
<name>A0A9Q0B9K4_9HYPO</name>
<dbReference type="EMBL" id="JAGIXG020000066">
    <property type="protein sequence ID" value="KAI6778502.1"/>
    <property type="molecule type" value="Genomic_DNA"/>
</dbReference>
<sequence>MSPHQHGKVGIGVVEIGHRMWLLMREDSALLPLLFQLQKFLNGIIAFSSPFANADASAWVGMKTASWILDYAAKTNFAKTIAL</sequence>
<accession>A0A9Q0B9K4</accession>
<dbReference type="Proteomes" id="UP001055219">
    <property type="component" value="Unassembled WGS sequence"/>
</dbReference>
<protein>
    <submittedName>
        <fullName evidence="1">Uncharacterized protein</fullName>
    </submittedName>
</protein>